<accession>A0AAD7DGZ5</accession>
<name>A0AAD7DGZ5_MYCRO</name>
<feature type="compositionally biased region" description="Basic and acidic residues" evidence="1">
    <location>
        <begin position="113"/>
        <end position="122"/>
    </location>
</feature>
<evidence type="ECO:0000313" key="2">
    <source>
        <dbReference type="EMBL" id="KAJ7690753.1"/>
    </source>
</evidence>
<protein>
    <submittedName>
        <fullName evidence="2">Uncharacterized protein</fullName>
    </submittedName>
</protein>
<reference evidence="2" key="1">
    <citation type="submission" date="2023-03" db="EMBL/GenBank/DDBJ databases">
        <title>Massive genome expansion in bonnet fungi (Mycena s.s.) driven by repeated elements and novel gene families across ecological guilds.</title>
        <authorList>
            <consortium name="Lawrence Berkeley National Laboratory"/>
            <person name="Harder C.B."/>
            <person name="Miyauchi S."/>
            <person name="Viragh M."/>
            <person name="Kuo A."/>
            <person name="Thoen E."/>
            <person name="Andreopoulos B."/>
            <person name="Lu D."/>
            <person name="Skrede I."/>
            <person name="Drula E."/>
            <person name="Henrissat B."/>
            <person name="Morin E."/>
            <person name="Kohler A."/>
            <person name="Barry K."/>
            <person name="LaButti K."/>
            <person name="Morin E."/>
            <person name="Salamov A."/>
            <person name="Lipzen A."/>
            <person name="Mereny Z."/>
            <person name="Hegedus B."/>
            <person name="Baldrian P."/>
            <person name="Stursova M."/>
            <person name="Weitz H."/>
            <person name="Taylor A."/>
            <person name="Grigoriev I.V."/>
            <person name="Nagy L.G."/>
            <person name="Martin F."/>
            <person name="Kauserud H."/>
        </authorList>
    </citation>
    <scope>NUCLEOTIDE SEQUENCE</scope>
    <source>
        <strain evidence="2">CBHHK067</strain>
    </source>
</reference>
<proteinExistence type="predicted"/>
<dbReference type="AlphaFoldDB" id="A0AAD7DGZ5"/>
<organism evidence="2 3">
    <name type="scientific">Mycena rosella</name>
    <name type="common">Pink bonnet</name>
    <name type="synonym">Agaricus rosellus</name>
    <dbReference type="NCBI Taxonomy" id="1033263"/>
    <lineage>
        <taxon>Eukaryota</taxon>
        <taxon>Fungi</taxon>
        <taxon>Dikarya</taxon>
        <taxon>Basidiomycota</taxon>
        <taxon>Agaricomycotina</taxon>
        <taxon>Agaricomycetes</taxon>
        <taxon>Agaricomycetidae</taxon>
        <taxon>Agaricales</taxon>
        <taxon>Marasmiineae</taxon>
        <taxon>Mycenaceae</taxon>
        <taxon>Mycena</taxon>
    </lineage>
</organism>
<keyword evidence="3" id="KW-1185">Reference proteome</keyword>
<evidence type="ECO:0000256" key="1">
    <source>
        <dbReference type="SAM" id="MobiDB-lite"/>
    </source>
</evidence>
<dbReference type="Proteomes" id="UP001221757">
    <property type="component" value="Unassembled WGS sequence"/>
</dbReference>
<evidence type="ECO:0000313" key="3">
    <source>
        <dbReference type="Proteomes" id="UP001221757"/>
    </source>
</evidence>
<dbReference type="EMBL" id="JARKIE010000063">
    <property type="protein sequence ID" value="KAJ7690753.1"/>
    <property type="molecule type" value="Genomic_DNA"/>
</dbReference>
<sequence length="295" mass="34000">MSTTRSTQTKQAQRTVIFANLPTLKVIEPPKGTFSTRNDQWCLTYCSQNVSGRIHNKAPWCRSVCIRKVFSHEVRNILQFKSHREVDADGKARYPLPKEGQPINLPRYLGGKPTDDPEHGRKSPADIKYWDEGWYLWKTNSFLGVYSSIHMMPKTLEAQGLEESQKKAKRQLYKEYQEFLRSGQPRTQENKWLGPIVPPNFGPDPAPESLLVHIPLDSGPLFEPIYNVLAPAQHSLQLFHENWSAGNYQKFAQRVWNKTWTGEPITLASRACNFGYEQWKNKNKGPDEDDKEKEA</sequence>
<feature type="region of interest" description="Disordered" evidence="1">
    <location>
        <begin position="91"/>
        <end position="122"/>
    </location>
</feature>
<comment type="caution">
    <text evidence="2">The sequence shown here is derived from an EMBL/GenBank/DDBJ whole genome shotgun (WGS) entry which is preliminary data.</text>
</comment>
<gene>
    <name evidence="2" type="ORF">B0H17DRAFT_1064680</name>
</gene>